<reference evidence="4 5" key="1">
    <citation type="submission" date="2014-02" db="EMBL/GenBank/DDBJ databases">
        <title>Whole genome sequence of Sphingobium chlorophenolicum NBRC 16172.</title>
        <authorList>
            <person name="Gan H.M."/>
            <person name="Gan H.Y."/>
            <person name="Chew T.H."/>
            <person name="Savka M.A."/>
        </authorList>
    </citation>
    <scope>NUCLEOTIDE SEQUENCE [LARGE SCALE GENOMIC DNA]</scope>
    <source>
        <strain evidence="4 5">NBRC 16172</strain>
    </source>
</reference>
<dbReference type="InterPro" id="IPR050624">
    <property type="entry name" value="HTH-type_Tx_Regulator"/>
</dbReference>
<evidence type="ECO:0000256" key="2">
    <source>
        <dbReference type="PROSITE-ProRule" id="PRU00335"/>
    </source>
</evidence>
<gene>
    <name evidence="4" type="ORF">BV95_03749</name>
</gene>
<name>A0A081R9X5_SPHCR</name>
<organism evidence="4 5">
    <name type="scientific">Sphingobium chlorophenolicum</name>
    <dbReference type="NCBI Taxonomy" id="46429"/>
    <lineage>
        <taxon>Bacteria</taxon>
        <taxon>Pseudomonadati</taxon>
        <taxon>Pseudomonadota</taxon>
        <taxon>Alphaproteobacteria</taxon>
        <taxon>Sphingomonadales</taxon>
        <taxon>Sphingomonadaceae</taxon>
        <taxon>Sphingobium</taxon>
    </lineage>
</organism>
<dbReference type="Pfam" id="PF00440">
    <property type="entry name" value="TetR_N"/>
    <property type="match status" value="1"/>
</dbReference>
<keyword evidence="1 2" id="KW-0238">DNA-binding</keyword>
<evidence type="ECO:0000313" key="5">
    <source>
        <dbReference type="Proteomes" id="UP000028411"/>
    </source>
</evidence>
<dbReference type="eggNOG" id="COG1309">
    <property type="taxonomic scope" value="Bacteria"/>
</dbReference>
<dbReference type="PANTHER" id="PTHR43479:SF11">
    <property type="entry name" value="ACREF_ENVCD OPERON REPRESSOR-RELATED"/>
    <property type="match status" value="1"/>
</dbReference>
<dbReference type="PRINTS" id="PR00455">
    <property type="entry name" value="HTHTETR"/>
</dbReference>
<dbReference type="PATRIC" id="fig|46429.4.peg.3736"/>
<dbReference type="PROSITE" id="PS50977">
    <property type="entry name" value="HTH_TETR_2"/>
    <property type="match status" value="1"/>
</dbReference>
<evidence type="ECO:0000256" key="1">
    <source>
        <dbReference type="ARBA" id="ARBA00023125"/>
    </source>
</evidence>
<dbReference type="GO" id="GO:0003677">
    <property type="term" value="F:DNA binding"/>
    <property type="evidence" value="ECO:0007669"/>
    <property type="project" value="UniProtKB-UniRule"/>
</dbReference>
<evidence type="ECO:0000259" key="3">
    <source>
        <dbReference type="PROSITE" id="PS50977"/>
    </source>
</evidence>
<comment type="caution">
    <text evidence="4">The sequence shown here is derived from an EMBL/GenBank/DDBJ whole genome shotgun (WGS) entry which is preliminary data.</text>
</comment>
<dbReference type="PANTHER" id="PTHR43479">
    <property type="entry name" value="ACREF/ENVCD OPERON REPRESSOR-RELATED"/>
    <property type="match status" value="1"/>
</dbReference>
<dbReference type="SUPFAM" id="SSF46689">
    <property type="entry name" value="Homeodomain-like"/>
    <property type="match status" value="1"/>
</dbReference>
<feature type="DNA-binding region" description="H-T-H motif" evidence="2">
    <location>
        <begin position="35"/>
        <end position="54"/>
    </location>
</feature>
<dbReference type="InterPro" id="IPR009057">
    <property type="entry name" value="Homeodomain-like_sf"/>
</dbReference>
<dbReference type="InterPro" id="IPR001647">
    <property type="entry name" value="HTH_TetR"/>
</dbReference>
<dbReference type="AlphaFoldDB" id="A0A081R9X5"/>
<evidence type="ECO:0000313" key="4">
    <source>
        <dbReference type="EMBL" id="KEQ51998.1"/>
    </source>
</evidence>
<dbReference type="Proteomes" id="UP000028411">
    <property type="component" value="Unassembled WGS sequence"/>
</dbReference>
<sequence>MREAVATIGKRERTRRHIYDCALKLFGHKGYVATTVGDICAEASVSRATFFIHFSEKAALVGEASLQMGEAWEIHANTLGDIPAVELLRHFIDFVFDNMVTPEIAAPMMDDFRQTFGGNMAPGIGIGTMHHHGSLIIARAQKDGTITPLTTPDILAHHTIRLVCLYRVFTVGTHEETKALLWQLFYSGAGLTDAA</sequence>
<dbReference type="Gene3D" id="1.10.357.10">
    <property type="entry name" value="Tetracycline Repressor, domain 2"/>
    <property type="match status" value="1"/>
</dbReference>
<feature type="domain" description="HTH tetR-type" evidence="3">
    <location>
        <begin position="12"/>
        <end position="72"/>
    </location>
</feature>
<proteinExistence type="predicted"/>
<accession>A0A081R9X5</accession>
<protein>
    <submittedName>
        <fullName evidence="4">Regulatory protein TetR</fullName>
    </submittedName>
</protein>
<dbReference type="EMBL" id="JFHR01000057">
    <property type="protein sequence ID" value="KEQ51998.1"/>
    <property type="molecule type" value="Genomic_DNA"/>
</dbReference>